<evidence type="ECO:0000259" key="8">
    <source>
        <dbReference type="Pfam" id="PF14693"/>
    </source>
</evidence>
<dbReference type="InterPro" id="IPR020057">
    <property type="entry name" value="Ribosomal_bL25_b-dom"/>
</dbReference>
<dbReference type="GO" id="GO:0003735">
    <property type="term" value="F:structural constituent of ribosome"/>
    <property type="evidence" value="ECO:0007669"/>
    <property type="project" value="InterPro"/>
</dbReference>
<evidence type="ECO:0000256" key="6">
    <source>
        <dbReference type="SAM" id="MobiDB-lite"/>
    </source>
</evidence>
<dbReference type="InterPro" id="IPR001021">
    <property type="entry name" value="Ribosomal_bL25_long"/>
</dbReference>
<proteinExistence type="inferred from homology"/>
<comment type="caution">
    <text evidence="9">The sequence shown here is derived from an EMBL/GenBank/DDBJ whole genome shotgun (WGS) entry which is preliminary data.</text>
</comment>
<evidence type="ECO:0000256" key="3">
    <source>
        <dbReference type="ARBA" id="ARBA00022980"/>
    </source>
</evidence>
<reference evidence="9 10" key="1">
    <citation type="journal article" date="2018" name="Nat. Biotechnol.">
        <title>A standardized bacterial taxonomy based on genome phylogeny substantially revises the tree of life.</title>
        <authorList>
            <person name="Parks D.H."/>
            <person name="Chuvochina M."/>
            <person name="Waite D.W."/>
            <person name="Rinke C."/>
            <person name="Skarshewski A."/>
            <person name="Chaumeil P.A."/>
            <person name="Hugenholtz P."/>
        </authorList>
    </citation>
    <scope>NUCLEOTIDE SEQUENCE [LARGE SCALE GENOMIC DNA]</scope>
    <source>
        <strain evidence="9">UBA9015</strain>
    </source>
</reference>
<feature type="compositionally biased region" description="Acidic residues" evidence="6">
    <location>
        <begin position="213"/>
        <end position="236"/>
    </location>
</feature>
<dbReference type="GO" id="GO:0022625">
    <property type="term" value="C:cytosolic large ribosomal subunit"/>
    <property type="evidence" value="ECO:0007669"/>
    <property type="project" value="TreeGrafter"/>
</dbReference>
<feature type="region of interest" description="Disordered" evidence="6">
    <location>
        <begin position="1"/>
        <end position="21"/>
    </location>
</feature>
<dbReference type="NCBIfam" id="NF004128">
    <property type="entry name" value="PRK05618.1-2"/>
    <property type="match status" value="1"/>
</dbReference>
<keyword evidence="1 5" id="KW-0699">rRNA-binding</keyword>
<dbReference type="NCBIfam" id="TIGR00731">
    <property type="entry name" value="bL25_bact_ctc"/>
    <property type="match status" value="1"/>
</dbReference>
<keyword evidence="4 5" id="KW-0687">Ribonucleoprotein</keyword>
<keyword evidence="2 5" id="KW-0694">RNA-binding</keyword>
<evidence type="ECO:0000256" key="4">
    <source>
        <dbReference type="ARBA" id="ARBA00023274"/>
    </source>
</evidence>
<dbReference type="Pfam" id="PF14693">
    <property type="entry name" value="Ribosomal_TL5_C"/>
    <property type="match status" value="1"/>
</dbReference>
<evidence type="ECO:0000256" key="1">
    <source>
        <dbReference type="ARBA" id="ARBA00022730"/>
    </source>
</evidence>
<dbReference type="Gene3D" id="2.170.120.20">
    <property type="entry name" value="Ribosomal protein L25, beta domain"/>
    <property type="match status" value="1"/>
</dbReference>
<dbReference type="InterPro" id="IPR020056">
    <property type="entry name" value="Rbsml_bL25/Gln-tRNA_synth_N"/>
</dbReference>
<evidence type="ECO:0000313" key="10">
    <source>
        <dbReference type="Proteomes" id="UP000262699"/>
    </source>
</evidence>
<keyword evidence="3 5" id="KW-0689">Ribosomal protein</keyword>
<evidence type="ECO:0000313" key="9">
    <source>
        <dbReference type="EMBL" id="HCB76535.1"/>
    </source>
</evidence>
<evidence type="ECO:0000256" key="2">
    <source>
        <dbReference type="ARBA" id="ARBA00022884"/>
    </source>
</evidence>
<organism evidence="9 10">
    <name type="scientific">Sphingomonas bacterium</name>
    <dbReference type="NCBI Taxonomy" id="1895847"/>
    <lineage>
        <taxon>Bacteria</taxon>
        <taxon>Pseudomonadati</taxon>
        <taxon>Pseudomonadota</taxon>
        <taxon>Alphaproteobacteria</taxon>
        <taxon>Sphingomonadales</taxon>
        <taxon>Sphingomonadaceae</taxon>
        <taxon>Sphingomonas</taxon>
    </lineage>
</organism>
<dbReference type="InterPro" id="IPR020930">
    <property type="entry name" value="Ribosomal_uL5_bac-type"/>
</dbReference>
<dbReference type="SUPFAM" id="SSF50715">
    <property type="entry name" value="Ribosomal protein L25-like"/>
    <property type="match status" value="1"/>
</dbReference>
<dbReference type="Gene3D" id="2.40.240.10">
    <property type="entry name" value="Ribosomal Protein L25, Chain P"/>
    <property type="match status" value="1"/>
</dbReference>
<dbReference type="GO" id="GO:0008097">
    <property type="term" value="F:5S rRNA binding"/>
    <property type="evidence" value="ECO:0007669"/>
    <property type="project" value="InterPro"/>
</dbReference>
<accession>A0A3D0WCR2</accession>
<dbReference type="AlphaFoldDB" id="A0A3D0WCR2"/>
<feature type="region of interest" description="Disordered" evidence="6">
    <location>
        <begin position="205"/>
        <end position="242"/>
    </location>
</feature>
<name>A0A3D0WCR2_9SPHN</name>
<dbReference type="InterPro" id="IPR029751">
    <property type="entry name" value="Ribosomal_L25_dom"/>
</dbReference>
<evidence type="ECO:0000259" key="7">
    <source>
        <dbReference type="Pfam" id="PF01386"/>
    </source>
</evidence>
<sequence>MSDTLNLSAETRERVGKGASRALRREGRVPAVIYGNKQEPLSIHLEERALNKLLGTGHFMNSIVMIEGAGRGKIRTLPKDVTFDPVTDRPVHVDFLRIAKNATVTVAVPFLFTDEEEAPGIKKGGVLNIVAHELEVTVEADKIPENIEVSLKGLEVGDTIHLSAINLPGDAESTQDDEFVVATIIAPSAMKADVQEALAEDAALAEAAAAEQQAEEEAAEAEAAEEAAEDEGDAEEGENKGE</sequence>
<feature type="domain" description="Large ribosomal subunit protein bL25 beta" evidence="8">
    <location>
        <begin position="104"/>
        <end position="187"/>
    </location>
</feature>
<dbReference type="PANTHER" id="PTHR33284:SF1">
    <property type="entry name" value="RIBOSOMAL PROTEIN L25_GLN-TRNA SYNTHETASE, ANTI-CODON-BINDING DOMAIN-CONTAINING PROTEIN"/>
    <property type="match status" value="1"/>
</dbReference>
<dbReference type="Proteomes" id="UP000262699">
    <property type="component" value="Unassembled WGS sequence"/>
</dbReference>
<dbReference type="CDD" id="cd00495">
    <property type="entry name" value="Ribosomal_L25_TL5_CTC"/>
    <property type="match status" value="1"/>
</dbReference>
<dbReference type="PANTHER" id="PTHR33284">
    <property type="entry name" value="RIBOSOMAL PROTEIN L25/GLN-TRNA SYNTHETASE, ANTI-CODON-BINDING DOMAIN-CONTAINING PROTEIN"/>
    <property type="match status" value="1"/>
</dbReference>
<dbReference type="InterPro" id="IPR011035">
    <property type="entry name" value="Ribosomal_bL25/Gln-tRNA_synth"/>
</dbReference>
<dbReference type="GO" id="GO:0006412">
    <property type="term" value="P:translation"/>
    <property type="evidence" value="ECO:0007669"/>
    <property type="project" value="UniProtKB-UniRule"/>
</dbReference>
<gene>
    <name evidence="5" type="primary">rplY</name>
    <name evidence="5" type="synonym">ctc</name>
    <name evidence="9" type="ORF">DEP91_10250</name>
</gene>
<comment type="function">
    <text evidence="5">This is one of the proteins that binds to the 5S RNA in the ribosome where it forms part of the central protuberance.</text>
</comment>
<comment type="similarity">
    <text evidence="5">Belongs to the bacterial ribosomal protein bL25 family. CTC subfamily.</text>
</comment>
<dbReference type="Pfam" id="PF01386">
    <property type="entry name" value="Ribosomal_L25p"/>
    <property type="match status" value="1"/>
</dbReference>
<feature type="domain" description="Large ribosomal subunit protein bL25 L25" evidence="7">
    <location>
        <begin position="7"/>
        <end position="95"/>
    </location>
</feature>
<dbReference type="InterPro" id="IPR037121">
    <property type="entry name" value="Ribosomal_bL25_C"/>
</dbReference>
<protein>
    <recommendedName>
        <fullName evidence="5">Large ribosomal subunit protein bL25</fullName>
    </recommendedName>
    <alternativeName>
        <fullName evidence="5">General stress protein CTC</fullName>
    </alternativeName>
</protein>
<dbReference type="HAMAP" id="MF_01334">
    <property type="entry name" value="Ribosomal_bL25_CTC"/>
    <property type="match status" value="1"/>
</dbReference>
<comment type="subunit">
    <text evidence="5">Part of the 50S ribosomal subunit; part of the 5S rRNA/L5/L18/L25 subcomplex. Contacts the 5S rRNA. Binds to the 5S rRNA independently of L5 and L18.</text>
</comment>
<evidence type="ECO:0000256" key="5">
    <source>
        <dbReference type="HAMAP-Rule" id="MF_01334"/>
    </source>
</evidence>
<dbReference type="EMBL" id="DOYJ01000286">
    <property type="protein sequence ID" value="HCB76535.1"/>
    <property type="molecule type" value="Genomic_DNA"/>
</dbReference>